<reference evidence="3 4" key="1">
    <citation type="submission" date="2025-04" db="UniProtKB">
        <authorList>
            <consortium name="RefSeq"/>
        </authorList>
    </citation>
    <scope>IDENTIFICATION</scope>
    <source>
        <tissue evidence="3 4">Brain</tissue>
    </source>
</reference>
<feature type="signal peptide" evidence="1">
    <location>
        <begin position="1"/>
        <end position="23"/>
    </location>
</feature>
<protein>
    <submittedName>
        <fullName evidence="3 4">Uncharacterized protein LOC108892176</fullName>
    </submittedName>
</protein>
<accession>A0AAJ7Q2M7</accession>
<dbReference type="KEGG" id="lcf:108892176"/>
<evidence type="ECO:0000313" key="4">
    <source>
        <dbReference type="RefSeq" id="XP_050926920.1"/>
    </source>
</evidence>
<evidence type="ECO:0000313" key="3">
    <source>
        <dbReference type="RefSeq" id="XP_018545118.1"/>
    </source>
</evidence>
<dbReference type="GeneID" id="108892176"/>
<dbReference type="InterPro" id="IPR040958">
    <property type="entry name" value="SNAD1"/>
</dbReference>
<dbReference type="AlphaFoldDB" id="A0AAJ7Q2M7"/>
<dbReference type="Pfam" id="PF18744">
    <property type="entry name" value="SNAD1"/>
    <property type="match status" value="1"/>
</dbReference>
<keyword evidence="1" id="KW-0732">Signal</keyword>
<dbReference type="RefSeq" id="XP_018545118.1">
    <property type="nucleotide sequence ID" value="XM_018689602.2"/>
</dbReference>
<evidence type="ECO:0000256" key="1">
    <source>
        <dbReference type="SAM" id="SignalP"/>
    </source>
</evidence>
<proteinExistence type="predicted"/>
<evidence type="ECO:0000313" key="2">
    <source>
        <dbReference type="Proteomes" id="UP000694890"/>
    </source>
</evidence>
<name>A0AAJ7Q2M7_LATCA</name>
<dbReference type="Proteomes" id="UP000694890">
    <property type="component" value="Linkage group LG5"/>
</dbReference>
<gene>
    <name evidence="3 4" type="primary">LOC108892176</name>
</gene>
<organism evidence="2 3">
    <name type="scientific">Lates calcarifer</name>
    <name type="common">Barramundi</name>
    <name type="synonym">Holocentrus calcarifer</name>
    <dbReference type="NCBI Taxonomy" id="8187"/>
    <lineage>
        <taxon>Eukaryota</taxon>
        <taxon>Metazoa</taxon>
        <taxon>Chordata</taxon>
        <taxon>Craniata</taxon>
        <taxon>Vertebrata</taxon>
        <taxon>Euteleostomi</taxon>
        <taxon>Actinopterygii</taxon>
        <taxon>Neopterygii</taxon>
        <taxon>Teleostei</taxon>
        <taxon>Neoteleostei</taxon>
        <taxon>Acanthomorphata</taxon>
        <taxon>Carangaria</taxon>
        <taxon>Carangaria incertae sedis</taxon>
        <taxon>Centropomidae</taxon>
        <taxon>Lates</taxon>
    </lineage>
</organism>
<feature type="chain" id="PRO_5044709056" evidence="1">
    <location>
        <begin position="24"/>
        <end position="226"/>
    </location>
</feature>
<dbReference type="RefSeq" id="XP_050926920.1">
    <property type="nucleotide sequence ID" value="XM_051070963.1"/>
</dbReference>
<sequence length="226" mass="24861">MKTSNLWWITVTLVFSLPAPSSAAVDQNKLVGLVKAIKKMKDGYGITAMYSVAVSLPKDHWYDLNQVTKPTEEEGKNIASGDLVFNNNRLAIATVKAPEHAEWRLLNTLHLDSNEGDLLVIFSYGSPCPNNCANPNDDYTIIKKINAVISGGKWGDKVFVFEKIYKPKIKGEIPRDQLETAVRNLGTSSVGLANIFRCFKPNEVNFRCTSCSDGGGVADDCVNYKA</sequence>